<keyword evidence="7" id="KW-0808">Transferase</keyword>
<evidence type="ECO:0000256" key="3">
    <source>
        <dbReference type="ARBA" id="ARBA00023015"/>
    </source>
</evidence>
<dbReference type="CDD" id="cd07377">
    <property type="entry name" value="WHTH_GntR"/>
    <property type="match status" value="1"/>
</dbReference>
<dbReference type="InterPro" id="IPR004839">
    <property type="entry name" value="Aminotransferase_I/II_large"/>
</dbReference>
<keyword evidence="5" id="KW-0804">Transcription</keyword>
<dbReference type="GO" id="GO:0008483">
    <property type="term" value="F:transaminase activity"/>
    <property type="evidence" value="ECO:0007669"/>
    <property type="project" value="UniProtKB-KW"/>
</dbReference>
<dbReference type="PROSITE" id="PS50949">
    <property type="entry name" value="HTH_GNTR"/>
    <property type="match status" value="1"/>
</dbReference>
<dbReference type="GO" id="GO:0030170">
    <property type="term" value="F:pyridoxal phosphate binding"/>
    <property type="evidence" value="ECO:0007669"/>
    <property type="project" value="InterPro"/>
</dbReference>
<dbReference type="SMART" id="SM00345">
    <property type="entry name" value="HTH_GNTR"/>
    <property type="match status" value="1"/>
</dbReference>
<sequence>MDRSGDPAVLADLIGHRLGSGSAARAGGLYRRLADEIAALIGSSELPVGARLPAERRLAESLAISRSTVVAAYDELRARGLVESRRGSGTTVARAASRGRSRADKRMPAGYGESLFHRITVGPGEVISLTYAVDPGLPELSSELIDLASTDLPALLGDVGYHPRGLPVLRERIAEHFTESGLPTSADEIVVTTGAHQAIALVTQMYLRNGAAVAIEQPSWPGCFDLFGAVGGRVVGVPLDDAGIRPDLLDAACAEHQPAMLFVMPTFHNPTGRLMSAARRRQVAELAARRGVVVVEDNAYSAWDPAGPEIPPPLAAYAPDDAEVLTIGSVSKAVWGGLRIGWIRASRPLAERLARHKALADLGSPVIDQALTARLLPRLGELTAARARVATVRKKLMGELLTQRLPEWEWSTPVGGSALWIRLPGTDARVFAQVALRHGVEVVAGQAMDPSGAHNDYLRVPFAYSEEVLDDAVSRLARAWHELRRHGPGPGPGVPVV</sequence>
<dbReference type="EMBL" id="CP158165">
    <property type="protein sequence ID" value="XBV23415.1"/>
    <property type="molecule type" value="Genomic_DNA"/>
</dbReference>
<dbReference type="PANTHER" id="PTHR46577">
    <property type="entry name" value="HTH-TYPE TRANSCRIPTIONAL REGULATORY PROTEIN GABR"/>
    <property type="match status" value="1"/>
</dbReference>
<comment type="similarity">
    <text evidence="1">In the C-terminal section; belongs to the class-I pyridoxal-phosphate-dependent aminotransferase family.</text>
</comment>
<dbReference type="SUPFAM" id="SSF46785">
    <property type="entry name" value="Winged helix' DNA-binding domain"/>
    <property type="match status" value="1"/>
</dbReference>
<dbReference type="InterPro" id="IPR015421">
    <property type="entry name" value="PyrdxlP-dep_Trfase_major"/>
</dbReference>
<dbReference type="AlphaFoldDB" id="A0AAU7T9T6"/>
<dbReference type="InterPro" id="IPR051446">
    <property type="entry name" value="HTH_trans_reg/aminotransferase"/>
</dbReference>
<dbReference type="Gene3D" id="3.40.640.10">
    <property type="entry name" value="Type I PLP-dependent aspartate aminotransferase-like (Major domain)"/>
    <property type="match status" value="1"/>
</dbReference>
<dbReference type="InterPro" id="IPR015424">
    <property type="entry name" value="PyrdxlP-dep_Trfase"/>
</dbReference>
<dbReference type="InterPro" id="IPR036388">
    <property type="entry name" value="WH-like_DNA-bd_sf"/>
</dbReference>
<dbReference type="Pfam" id="PF00155">
    <property type="entry name" value="Aminotran_1_2"/>
    <property type="match status" value="1"/>
</dbReference>
<accession>A0AAU7T9T6</accession>
<proteinExistence type="inferred from homology"/>
<dbReference type="RefSeq" id="WP_350276247.1">
    <property type="nucleotide sequence ID" value="NZ_CP158165.1"/>
</dbReference>
<feature type="domain" description="HTH gntR-type" evidence="6">
    <location>
        <begin position="27"/>
        <end position="95"/>
    </location>
</feature>
<keyword evidence="7" id="KW-0032">Aminotransferase</keyword>
<keyword evidence="3" id="KW-0805">Transcription regulation</keyword>
<dbReference type="Pfam" id="PF00392">
    <property type="entry name" value="GntR"/>
    <property type="match status" value="1"/>
</dbReference>
<evidence type="ECO:0000313" key="7">
    <source>
        <dbReference type="EMBL" id="XBV23415.1"/>
    </source>
</evidence>
<dbReference type="PRINTS" id="PR00035">
    <property type="entry name" value="HTHGNTR"/>
</dbReference>
<dbReference type="GO" id="GO:0003700">
    <property type="term" value="F:DNA-binding transcription factor activity"/>
    <property type="evidence" value="ECO:0007669"/>
    <property type="project" value="InterPro"/>
</dbReference>
<dbReference type="SUPFAM" id="SSF53383">
    <property type="entry name" value="PLP-dependent transferases"/>
    <property type="match status" value="1"/>
</dbReference>
<dbReference type="InterPro" id="IPR000524">
    <property type="entry name" value="Tscrpt_reg_HTH_GntR"/>
</dbReference>
<dbReference type="Gene3D" id="3.90.1150.10">
    <property type="entry name" value="Aspartate Aminotransferase, domain 1"/>
    <property type="match status" value="1"/>
</dbReference>
<dbReference type="PANTHER" id="PTHR46577:SF1">
    <property type="entry name" value="HTH-TYPE TRANSCRIPTIONAL REGULATORY PROTEIN GABR"/>
    <property type="match status" value="1"/>
</dbReference>
<evidence type="ECO:0000259" key="6">
    <source>
        <dbReference type="PROSITE" id="PS50949"/>
    </source>
</evidence>
<reference evidence="7" key="1">
    <citation type="submission" date="2024-06" db="EMBL/GenBank/DDBJ databases">
        <title>Kribbella sp. strain HUAS MG21 genome sequences.</title>
        <authorList>
            <person name="Mo P."/>
        </authorList>
    </citation>
    <scope>NUCLEOTIDE SEQUENCE</scope>
    <source>
        <strain evidence="7">HUAS MG21</strain>
    </source>
</reference>
<keyword evidence="2" id="KW-0663">Pyridoxal phosphate</keyword>
<dbReference type="CDD" id="cd00609">
    <property type="entry name" value="AAT_like"/>
    <property type="match status" value="1"/>
</dbReference>
<dbReference type="Gene3D" id="1.10.10.10">
    <property type="entry name" value="Winged helix-like DNA-binding domain superfamily/Winged helix DNA-binding domain"/>
    <property type="match status" value="1"/>
</dbReference>
<dbReference type="GO" id="GO:0003677">
    <property type="term" value="F:DNA binding"/>
    <property type="evidence" value="ECO:0007669"/>
    <property type="project" value="UniProtKB-KW"/>
</dbReference>
<name>A0AAU7T9T6_9ACTN</name>
<gene>
    <name evidence="7" type="ORF">ABN611_33220</name>
</gene>
<keyword evidence="4" id="KW-0238">DNA-binding</keyword>
<evidence type="ECO:0000256" key="5">
    <source>
        <dbReference type="ARBA" id="ARBA00023163"/>
    </source>
</evidence>
<protein>
    <submittedName>
        <fullName evidence="7">PLP-dependent aminotransferase family protein</fullName>
    </submittedName>
</protein>
<evidence type="ECO:0000256" key="2">
    <source>
        <dbReference type="ARBA" id="ARBA00022898"/>
    </source>
</evidence>
<dbReference type="InterPro" id="IPR015422">
    <property type="entry name" value="PyrdxlP-dep_Trfase_small"/>
</dbReference>
<dbReference type="InterPro" id="IPR036390">
    <property type="entry name" value="WH_DNA-bd_sf"/>
</dbReference>
<organism evidence="7">
    <name type="scientific">Kribbella sp. HUAS MG21</name>
    <dbReference type="NCBI Taxonomy" id="3160966"/>
    <lineage>
        <taxon>Bacteria</taxon>
        <taxon>Bacillati</taxon>
        <taxon>Actinomycetota</taxon>
        <taxon>Actinomycetes</taxon>
        <taxon>Propionibacteriales</taxon>
        <taxon>Kribbellaceae</taxon>
        <taxon>Kribbella</taxon>
    </lineage>
</organism>
<evidence type="ECO:0000256" key="1">
    <source>
        <dbReference type="ARBA" id="ARBA00005384"/>
    </source>
</evidence>
<evidence type="ECO:0000256" key="4">
    <source>
        <dbReference type="ARBA" id="ARBA00023125"/>
    </source>
</evidence>